<reference evidence="6 7" key="1">
    <citation type="submission" date="2020-08" db="EMBL/GenBank/DDBJ databases">
        <title>Plant Genome Project.</title>
        <authorList>
            <person name="Zhang R.-G."/>
        </authorList>
    </citation>
    <scope>NUCLEOTIDE SEQUENCE [LARGE SCALE GENOMIC DNA]</scope>
    <source>
        <tissue evidence="6">Rhizome</tissue>
    </source>
</reference>
<dbReference type="Pfam" id="PF05678">
    <property type="entry name" value="VQ"/>
    <property type="match status" value="1"/>
</dbReference>
<gene>
    <name evidence="6" type="ORF">ZIOFF_014976</name>
</gene>
<accession>A0A8J5HQN4</accession>
<comment type="caution">
    <text evidence="6">The sequence shown here is derived from an EMBL/GenBank/DDBJ whole genome shotgun (WGS) entry which is preliminary data.</text>
</comment>
<dbReference type="InterPro" id="IPR008889">
    <property type="entry name" value="VQ"/>
</dbReference>
<keyword evidence="7" id="KW-1185">Reference proteome</keyword>
<evidence type="ECO:0000256" key="2">
    <source>
        <dbReference type="ARBA" id="ARBA00022553"/>
    </source>
</evidence>
<proteinExistence type="predicted"/>
<feature type="region of interest" description="Disordered" evidence="4">
    <location>
        <begin position="156"/>
        <end position="181"/>
    </location>
</feature>
<comment type="subcellular location">
    <subcellularLocation>
        <location evidence="1">Nucleus</location>
    </subcellularLocation>
</comment>
<evidence type="ECO:0000259" key="5">
    <source>
        <dbReference type="Pfam" id="PF05678"/>
    </source>
</evidence>
<dbReference type="PANTHER" id="PTHR33402">
    <property type="entry name" value="VQ MOTIF-CONTAINING PROTEIN 11-LIKE"/>
    <property type="match status" value="1"/>
</dbReference>
<keyword evidence="2" id="KW-0597">Phosphoprotein</keyword>
<feature type="region of interest" description="Disordered" evidence="4">
    <location>
        <begin position="262"/>
        <end position="286"/>
    </location>
</feature>
<feature type="domain" description="VQ" evidence="5">
    <location>
        <begin position="130"/>
        <end position="151"/>
    </location>
</feature>
<protein>
    <recommendedName>
        <fullName evidence="5">VQ domain-containing protein</fullName>
    </recommendedName>
</protein>
<evidence type="ECO:0000256" key="3">
    <source>
        <dbReference type="ARBA" id="ARBA00023242"/>
    </source>
</evidence>
<name>A0A8J5HQN4_ZINOF</name>
<evidence type="ECO:0000256" key="4">
    <source>
        <dbReference type="SAM" id="MobiDB-lite"/>
    </source>
</evidence>
<dbReference type="Proteomes" id="UP000734854">
    <property type="component" value="Unassembled WGS sequence"/>
</dbReference>
<feature type="compositionally biased region" description="Pro residues" evidence="4">
    <location>
        <begin position="161"/>
        <end position="170"/>
    </location>
</feature>
<dbReference type="EMBL" id="JACMSC010000004">
    <property type="protein sequence ID" value="KAG6525024.1"/>
    <property type="molecule type" value="Genomic_DNA"/>
</dbReference>
<keyword evidence="3" id="KW-0539">Nucleus</keyword>
<organism evidence="6 7">
    <name type="scientific">Zingiber officinale</name>
    <name type="common">Ginger</name>
    <name type="synonym">Amomum zingiber</name>
    <dbReference type="NCBI Taxonomy" id="94328"/>
    <lineage>
        <taxon>Eukaryota</taxon>
        <taxon>Viridiplantae</taxon>
        <taxon>Streptophyta</taxon>
        <taxon>Embryophyta</taxon>
        <taxon>Tracheophyta</taxon>
        <taxon>Spermatophyta</taxon>
        <taxon>Magnoliopsida</taxon>
        <taxon>Liliopsida</taxon>
        <taxon>Zingiberales</taxon>
        <taxon>Zingiberaceae</taxon>
        <taxon>Zingiber</taxon>
    </lineage>
</organism>
<evidence type="ECO:0000256" key="1">
    <source>
        <dbReference type="ARBA" id="ARBA00004123"/>
    </source>
</evidence>
<evidence type="ECO:0000313" key="7">
    <source>
        <dbReference type="Proteomes" id="UP000734854"/>
    </source>
</evidence>
<evidence type="ECO:0000313" key="6">
    <source>
        <dbReference type="EMBL" id="KAG6525024.1"/>
    </source>
</evidence>
<dbReference type="PANTHER" id="PTHR33402:SF16">
    <property type="entry name" value="VQ MOTIF-CONTAINING PROTEIN 13-RELATED"/>
    <property type="match status" value="1"/>
</dbReference>
<dbReference type="AlphaFoldDB" id="A0A8J5HQN4"/>
<sequence>MVVTAAWQKQGRDLPSDLTLLYIGTAKEENWVLKRNWRQSLQMTRFLAQQWLETTEQIPGTMPHKLTNRSLRNCQPATSSVLLSLRFKLSRPSVVMETLPTSPSSATSGSCISISINGGGTPKSIDSSSSPTTFVQADCSSFKKVVQMLTGGTSFGAAPPTNAPLPPPRSKVPGTGPKRKSFKLYERRESLKNLKMKNLTMTLHKATVSRLPPRNQPSPSSLDFPDMYLSPITPLVADPFCPRWTSAEQDCDIAERGFYLRPSPREAEPPKLLPLFPLTSPKMSSA</sequence>
<dbReference type="InterPro" id="IPR039611">
    <property type="entry name" value="VQ_4/11/13/19/31/33"/>
</dbReference>
<dbReference type="GO" id="GO:0005634">
    <property type="term" value="C:nucleus"/>
    <property type="evidence" value="ECO:0007669"/>
    <property type="project" value="UniProtKB-SubCell"/>
</dbReference>